<evidence type="ECO:0000256" key="4">
    <source>
        <dbReference type="ARBA" id="ARBA00022670"/>
    </source>
</evidence>
<dbReference type="SUPFAM" id="SSF50156">
    <property type="entry name" value="PDZ domain-like"/>
    <property type="match status" value="1"/>
</dbReference>
<evidence type="ECO:0000313" key="14">
    <source>
        <dbReference type="Proteomes" id="UP000306825"/>
    </source>
</evidence>
<dbReference type="InterPro" id="IPR004387">
    <property type="entry name" value="Pept_M50_Zn"/>
</dbReference>
<feature type="transmembrane region" description="Helical" evidence="11">
    <location>
        <begin position="274"/>
        <end position="296"/>
    </location>
</feature>
<evidence type="ECO:0000256" key="9">
    <source>
        <dbReference type="ARBA" id="ARBA00023049"/>
    </source>
</evidence>
<dbReference type="NCBIfam" id="TIGR00054">
    <property type="entry name" value="RIP metalloprotease RseP"/>
    <property type="match status" value="1"/>
</dbReference>
<dbReference type="CDD" id="cd23081">
    <property type="entry name" value="cpPDZ_EcRseP-like"/>
    <property type="match status" value="1"/>
</dbReference>
<dbReference type="GO" id="GO:0008237">
    <property type="term" value="F:metallopeptidase activity"/>
    <property type="evidence" value="ECO:0007669"/>
    <property type="project" value="UniProtKB-KW"/>
</dbReference>
<dbReference type="PROSITE" id="PS50106">
    <property type="entry name" value="PDZ"/>
    <property type="match status" value="1"/>
</dbReference>
<dbReference type="Pfam" id="PF17820">
    <property type="entry name" value="PDZ_6"/>
    <property type="match status" value="1"/>
</dbReference>
<comment type="cofactor">
    <cofactor evidence="1 11">
        <name>Zn(2+)</name>
        <dbReference type="ChEBI" id="CHEBI:29105"/>
    </cofactor>
</comment>
<dbReference type="Pfam" id="PF02163">
    <property type="entry name" value="Peptidase_M50"/>
    <property type="match status" value="1"/>
</dbReference>
<keyword evidence="14" id="KW-1185">Reference proteome</keyword>
<evidence type="ECO:0000256" key="7">
    <source>
        <dbReference type="ARBA" id="ARBA00022833"/>
    </source>
</evidence>
<dbReference type="EMBL" id="CP040463">
    <property type="protein sequence ID" value="QCT94738.1"/>
    <property type="molecule type" value="Genomic_DNA"/>
</dbReference>
<evidence type="ECO:0000256" key="1">
    <source>
        <dbReference type="ARBA" id="ARBA00001947"/>
    </source>
</evidence>
<comment type="similarity">
    <text evidence="3 11">Belongs to the peptidase M50B family.</text>
</comment>
<dbReference type="InterPro" id="IPR008915">
    <property type="entry name" value="Peptidase_M50"/>
</dbReference>
<dbReference type="InterPro" id="IPR036034">
    <property type="entry name" value="PDZ_sf"/>
</dbReference>
<dbReference type="Gene3D" id="2.30.42.10">
    <property type="match status" value="1"/>
</dbReference>
<dbReference type="RefSeq" id="WP_138323460.1">
    <property type="nucleotide sequence ID" value="NZ_CP040463.1"/>
</dbReference>
<evidence type="ECO:0000256" key="8">
    <source>
        <dbReference type="ARBA" id="ARBA00022989"/>
    </source>
</evidence>
<dbReference type="SMART" id="SM00228">
    <property type="entry name" value="PDZ"/>
    <property type="match status" value="1"/>
</dbReference>
<comment type="subcellular location">
    <subcellularLocation>
        <location evidence="2">Membrane</location>
        <topology evidence="2">Multi-pass membrane protein</topology>
    </subcellularLocation>
</comment>
<dbReference type="Proteomes" id="UP000306825">
    <property type="component" value="Chromosome"/>
</dbReference>
<dbReference type="InterPro" id="IPR041489">
    <property type="entry name" value="PDZ_6"/>
</dbReference>
<keyword evidence="8 11" id="KW-1133">Transmembrane helix</keyword>
<accession>A0ABX5V8Z5</accession>
<evidence type="ECO:0000256" key="5">
    <source>
        <dbReference type="ARBA" id="ARBA00022692"/>
    </source>
</evidence>
<organism evidence="13 14">
    <name type="scientific">Caminibacter mediatlanticus TB-2</name>
    <dbReference type="NCBI Taxonomy" id="391592"/>
    <lineage>
        <taxon>Bacteria</taxon>
        <taxon>Pseudomonadati</taxon>
        <taxon>Campylobacterota</taxon>
        <taxon>Epsilonproteobacteria</taxon>
        <taxon>Nautiliales</taxon>
        <taxon>Nautiliaceae</taxon>
        <taxon>Caminibacter</taxon>
    </lineage>
</organism>
<dbReference type="CDD" id="cd06163">
    <property type="entry name" value="S2P-M50_PDZ_RseP-like"/>
    <property type="match status" value="1"/>
</dbReference>
<gene>
    <name evidence="13" type="primary">rseP</name>
    <name evidence="13" type="ORF">FE773_05955</name>
</gene>
<feature type="transmembrane region" description="Helical" evidence="11">
    <location>
        <begin position="318"/>
        <end position="339"/>
    </location>
</feature>
<sequence length="348" mass="38351">MLTAILILSFLIFFHELGHFLMARLVGVKVEVFSIGFGKKLFCKKIGDTNWCISAIPLGGYVQMKGQDDSNPLAKSDDKDSYTSKSPWQRILILLGGPGFNFLLAFLIYIFIAINGWPKLAPIVGKTLPNTPAAKVLKSGDKIIEVNGVKVKSWDDVGRLIQESKNEVKLKIIRNRKIIMLTLKSKIEITENIFKEKIKRKIIGITPSGETIKLHYSGIEVLKIAFEKVINDATLIFKSVQKLITGALGLDTLSGPIGIVDVTAKVSQAGIIPLLFLTALLSVNLGVLNLLPIPALDGGHIMFNLYEGIFKREVNEEVMYRLTIAGWILLGSLMIIGVVNDIRRILGG</sequence>
<protein>
    <recommendedName>
        <fullName evidence="11">Zinc metalloprotease</fullName>
        <ecNumber evidence="11">3.4.24.-</ecNumber>
    </recommendedName>
</protein>
<evidence type="ECO:0000259" key="12">
    <source>
        <dbReference type="PROSITE" id="PS50106"/>
    </source>
</evidence>
<proteinExistence type="inferred from homology"/>
<keyword evidence="11" id="KW-0479">Metal-binding</keyword>
<keyword evidence="4" id="KW-0645">Protease</keyword>
<keyword evidence="7 11" id="KW-0862">Zinc</keyword>
<evidence type="ECO:0000256" key="11">
    <source>
        <dbReference type="RuleBase" id="RU362031"/>
    </source>
</evidence>
<keyword evidence="10 11" id="KW-0472">Membrane</keyword>
<evidence type="ECO:0000256" key="6">
    <source>
        <dbReference type="ARBA" id="ARBA00022801"/>
    </source>
</evidence>
<keyword evidence="5 11" id="KW-0812">Transmembrane</keyword>
<dbReference type="EC" id="3.4.24.-" evidence="11"/>
<evidence type="ECO:0000313" key="13">
    <source>
        <dbReference type="EMBL" id="QCT94738.1"/>
    </source>
</evidence>
<evidence type="ECO:0000256" key="10">
    <source>
        <dbReference type="ARBA" id="ARBA00023136"/>
    </source>
</evidence>
<dbReference type="PANTHER" id="PTHR42837:SF2">
    <property type="entry name" value="MEMBRANE METALLOPROTEASE ARASP2, CHLOROPLASTIC-RELATED"/>
    <property type="match status" value="1"/>
</dbReference>
<keyword evidence="9 11" id="KW-0482">Metalloprotease</keyword>
<feature type="domain" description="PDZ" evidence="12">
    <location>
        <begin position="123"/>
        <end position="176"/>
    </location>
</feature>
<dbReference type="PANTHER" id="PTHR42837">
    <property type="entry name" value="REGULATOR OF SIGMA-E PROTEASE RSEP"/>
    <property type="match status" value="1"/>
</dbReference>
<keyword evidence="6 11" id="KW-0378">Hydrolase</keyword>
<dbReference type="InterPro" id="IPR001478">
    <property type="entry name" value="PDZ"/>
</dbReference>
<evidence type="ECO:0000256" key="2">
    <source>
        <dbReference type="ARBA" id="ARBA00004141"/>
    </source>
</evidence>
<feature type="transmembrane region" description="Helical" evidence="11">
    <location>
        <begin position="91"/>
        <end position="112"/>
    </location>
</feature>
<name>A0ABX5V8Z5_9BACT</name>
<reference evidence="13 14" key="1">
    <citation type="submission" date="2019-05" db="EMBL/GenBank/DDBJ databases">
        <title>A comparative analysis of the Nautiliaceae.</title>
        <authorList>
            <person name="Grosche A."/>
            <person name="Smedile F."/>
            <person name="Vetriani C."/>
        </authorList>
    </citation>
    <scope>NUCLEOTIDE SEQUENCE [LARGE SCALE GENOMIC DNA]</scope>
    <source>
        <strain evidence="13 14">TB-2</strain>
    </source>
</reference>
<evidence type="ECO:0000256" key="3">
    <source>
        <dbReference type="ARBA" id="ARBA00007931"/>
    </source>
</evidence>